<protein>
    <submittedName>
        <fullName evidence="7">NB-ARC domain-containing protein</fullName>
    </submittedName>
</protein>
<dbReference type="RefSeq" id="WP_283752066.1">
    <property type="nucleotide sequence ID" value="NZ_JAQOSP010000013.1"/>
</dbReference>
<evidence type="ECO:0000259" key="6">
    <source>
        <dbReference type="Pfam" id="PF17908"/>
    </source>
</evidence>
<keyword evidence="1 4" id="KW-0853">WD repeat</keyword>
<feature type="domain" description="NB-ARC" evidence="5">
    <location>
        <begin position="307"/>
        <end position="448"/>
    </location>
</feature>
<dbReference type="Pfam" id="PF17908">
    <property type="entry name" value="APAF1_C"/>
    <property type="match status" value="1"/>
</dbReference>
<dbReference type="InterPro" id="IPR027417">
    <property type="entry name" value="P-loop_NTPase"/>
</dbReference>
<dbReference type="SUPFAM" id="SSF50978">
    <property type="entry name" value="WD40 repeat-like"/>
    <property type="match status" value="1"/>
</dbReference>
<dbReference type="Gene3D" id="1.10.10.10">
    <property type="entry name" value="Winged helix-like DNA-binding domain superfamily/Winged helix DNA-binding domain"/>
    <property type="match status" value="1"/>
</dbReference>
<dbReference type="InterPro" id="IPR001680">
    <property type="entry name" value="WD40_rpt"/>
</dbReference>
<dbReference type="EMBL" id="JAQOSP010000013">
    <property type="protein sequence ID" value="MDJ1168302.1"/>
    <property type="molecule type" value="Genomic_DNA"/>
</dbReference>
<evidence type="ECO:0000313" key="8">
    <source>
        <dbReference type="Proteomes" id="UP001235303"/>
    </source>
</evidence>
<dbReference type="InterPro" id="IPR002182">
    <property type="entry name" value="NB-ARC"/>
</dbReference>
<dbReference type="InterPro" id="IPR019775">
    <property type="entry name" value="WD40_repeat_CS"/>
</dbReference>
<dbReference type="Gene3D" id="3.40.50.300">
    <property type="entry name" value="P-loop containing nucleotide triphosphate hydrolases"/>
    <property type="match status" value="1"/>
</dbReference>
<dbReference type="Gene3D" id="2.130.10.10">
    <property type="entry name" value="YVTN repeat-like/Quinoprotein amine dehydrogenase"/>
    <property type="match status" value="2"/>
</dbReference>
<dbReference type="InterPro" id="IPR020472">
    <property type="entry name" value="WD40_PAC1"/>
</dbReference>
<evidence type="ECO:0000313" key="7">
    <source>
        <dbReference type="EMBL" id="MDJ1168302.1"/>
    </source>
</evidence>
<keyword evidence="2" id="KW-0053">Apoptosis</keyword>
<name>A0ABT7AN40_9CYAN</name>
<organism evidence="7 8">
    <name type="scientific">Roseofilum acuticapitatum BLCC-M154</name>
    <dbReference type="NCBI Taxonomy" id="3022444"/>
    <lineage>
        <taxon>Bacteria</taxon>
        <taxon>Bacillati</taxon>
        <taxon>Cyanobacteriota</taxon>
        <taxon>Cyanophyceae</taxon>
        <taxon>Desertifilales</taxon>
        <taxon>Desertifilaceae</taxon>
        <taxon>Roseofilum</taxon>
        <taxon>Roseofilum acuticapitatum</taxon>
    </lineage>
</organism>
<evidence type="ECO:0000256" key="3">
    <source>
        <dbReference type="ARBA" id="ARBA00022737"/>
    </source>
</evidence>
<dbReference type="InterPro" id="IPR041452">
    <property type="entry name" value="APAF1_C"/>
</dbReference>
<evidence type="ECO:0000259" key="5">
    <source>
        <dbReference type="Pfam" id="PF00931"/>
    </source>
</evidence>
<dbReference type="InterPro" id="IPR042197">
    <property type="entry name" value="Apaf_helical"/>
</dbReference>
<dbReference type="PROSITE" id="PS50294">
    <property type="entry name" value="WD_REPEATS_REGION"/>
    <property type="match status" value="4"/>
</dbReference>
<dbReference type="PANTHER" id="PTHR22845:SF5">
    <property type="entry name" value="APOPTOTIC PROTEASE-ACTIVATING FACTOR 1"/>
    <property type="match status" value="1"/>
</dbReference>
<comment type="caution">
    <text evidence="7">The sequence shown here is derived from an EMBL/GenBank/DDBJ whole genome shotgun (WGS) entry which is preliminary data.</text>
</comment>
<dbReference type="PRINTS" id="PR00364">
    <property type="entry name" value="DISEASERSIST"/>
</dbReference>
<dbReference type="PROSITE" id="PS51257">
    <property type="entry name" value="PROKAR_LIPOPROTEIN"/>
    <property type="match status" value="1"/>
</dbReference>
<dbReference type="SUPFAM" id="SSF52540">
    <property type="entry name" value="P-loop containing nucleoside triphosphate hydrolases"/>
    <property type="match status" value="1"/>
</dbReference>
<feature type="repeat" description="WD" evidence="4">
    <location>
        <begin position="781"/>
        <end position="822"/>
    </location>
</feature>
<keyword evidence="8" id="KW-1185">Reference proteome</keyword>
<gene>
    <name evidence="7" type="ORF">PMG71_02555</name>
</gene>
<dbReference type="CDD" id="cd00200">
    <property type="entry name" value="WD40"/>
    <property type="match status" value="1"/>
</dbReference>
<proteinExistence type="predicted"/>
<dbReference type="Pfam" id="PF00400">
    <property type="entry name" value="WD40"/>
    <property type="match status" value="5"/>
</dbReference>
<feature type="repeat" description="WD" evidence="4">
    <location>
        <begin position="907"/>
        <end position="948"/>
    </location>
</feature>
<evidence type="ECO:0000256" key="1">
    <source>
        <dbReference type="ARBA" id="ARBA00022574"/>
    </source>
</evidence>
<dbReference type="PANTHER" id="PTHR22845">
    <property type="entry name" value="APOPTOTIC PROTEASE-ACTIVATING FACTOR 1"/>
    <property type="match status" value="1"/>
</dbReference>
<dbReference type="InterPro" id="IPR015943">
    <property type="entry name" value="WD40/YVTN_repeat-like_dom_sf"/>
</dbReference>
<reference evidence="7 8" key="1">
    <citation type="submission" date="2023-01" db="EMBL/GenBank/DDBJ databases">
        <title>Novel diversity within Roseofilum (Cyanobacteria; Desertifilaceae) from marine benthic mats with descriptions of four novel species.</title>
        <authorList>
            <person name="Wang Y."/>
            <person name="Berthold D.E."/>
            <person name="Hu J."/>
            <person name="Lefler F.W."/>
            <person name="Laughinghouse H.D. IV."/>
        </authorList>
    </citation>
    <scope>NUCLEOTIDE SEQUENCE [LARGE SCALE GENOMIC DNA]</scope>
    <source>
        <strain evidence="7 8">BLCC-M154</strain>
    </source>
</reference>
<dbReference type="Pfam" id="PF00931">
    <property type="entry name" value="NB-ARC"/>
    <property type="match status" value="1"/>
</dbReference>
<feature type="repeat" description="WD" evidence="4">
    <location>
        <begin position="865"/>
        <end position="906"/>
    </location>
</feature>
<dbReference type="SMART" id="SM00320">
    <property type="entry name" value="WD40"/>
    <property type="match status" value="5"/>
</dbReference>
<dbReference type="Gene3D" id="1.10.8.430">
    <property type="entry name" value="Helical domain of apoptotic protease-activating factors"/>
    <property type="match status" value="1"/>
</dbReference>
<dbReference type="PROSITE" id="PS00678">
    <property type="entry name" value="WD_REPEATS_1"/>
    <property type="match status" value="4"/>
</dbReference>
<feature type="repeat" description="WD" evidence="4">
    <location>
        <begin position="823"/>
        <end position="864"/>
    </location>
</feature>
<dbReference type="Gene3D" id="1.25.40.370">
    <property type="match status" value="1"/>
</dbReference>
<evidence type="ECO:0000256" key="2">
    <source>
        <dbReference type="ARBA" id="ARBA00022703"/>
    </source>
</evidence>
<evidence type="ECO:0000256" key="4">
    <source>
        <dbReference type="PROSITE-ProRule" id="PRU00221"/>
    </source>
</evidence>
<accession>A0ABT7AN40</accession>
<dbReference type="InterPro" id="IPR036388">
    <property type="entry name" value="WH-like_DNA-bd_sf"/>
</dbReference>
<feature type="domain" description="APAF-1 helical" evidence="6">
    <location>
        <begin position="606"/>
        <end position="703"/>
    </location>
</feature>
<dbReference type="PROSITE" id="PS50082">
    <property type="entry name" value="WD_REPEATS_2"/>
    <property type="match status" value="4"/>
</dbReference>
<keyword evidence="3" id="KW-0677">Repeat</keyword>
<dbReference type="PRINTS" id="PR00320">
    <property type="entry name" value="GPROTEINBRPT"/>
</dbReference>
<dbReference type="InterPro" id="IPR036322">
    <property type="entry name" value="WD40_repeat_dom_sf"/>
</dbReference>
<dbReference type="Proteomes" id="UP001235303">
    <property type="component" value="Unassembled WGS sequence"/>
</dbReference>
<sequence>MDKITRILRLNKQLLGGTAILGLLSIAACAVTGQAGPAFVGISNFTAGMVGNNLGEFVKKLLNHREILQNQDLAKAAGRTVGRTLIETVAPQYREIKGELERFGKQIEGYWLEWAKQNQNVELFEKVQEEQLVEVFSRHPEAFDEYQVLPEEGWREVVEWLFEQGRKQGQLLGEVAEYEDIMEALVSELSNNFNRNLREVLKDDAGESGQAFASMLFNLHGATLAKLDNIEQRLQQMPTREEFSRICAEALRQSQPQEKRAKPWPGLGSVDTVPKPLDRFVPRPQDVEELKRRVLSSRPVVMTGQARKVGVQGMGGIGKTVLAAELARDMDVRRRFVDGVVWLEVGIEPKPMELYKRLATALGEPHAYQENAGAWDAYLSEVLRDKCCLLVLDDVWQQREAERFVQVLGEDCQLLLTTRDSRLVQGLGAEGYQVGMLDEDQSLQLLAQWADVHVEMLPPEAKAVVKECGQLPLALALAGAQVGQGNSWADVLMALQKANLKFFEHPHGSIYKAITTSIQVLEPEKQQAYLELGMVAPDVKISEAALVKLWGRKGKQPEYRLRQWLTELAQRALVFVEGTSPERWVALHDVQQKYLQEQLLDRVRVHREFLASYAGGRFPWTGAEVDGERYLYQQAAYHFREAGEEAAFAELLGDFDWLQQKLDATDIEQLLQDFGQVQEKDRFLSRLEKTLRMSAHVLNQDKQQLAHQLWGRLLDRKQMQQYEYEYFWQKLPKVGRYLPQHRGGGKVEQLLQQAQARQTGTWFRPLTRCLDSPDGALIRTLSGHSSSVRAVAVTPDGKRAVSGSGDNTLKVWDLQTGEPQLTLSGHSDWVYAVAVTPDGKRAVSGSRDNTLKVWDLQTGEQQLTLSGHSSLVFAVAVTPDGKRAVSGSDDNTLKVWDLQTGEPQLTLSGHSGSVQAVAVTPDGKRAVSGSADNTLKVWDLQTGEVLATFTAEGAVWCCAVAPDGCTVVAGDGGGRVYQLKIKN</sequence>